<proteinExistence type="evidence at transcript level"/>
<dbReference type="Pfam" id="PF07386">
    <property type="entry name" value="DUF1499"/>
    <property type="match status" value="1"/>
</dbReference>
<dbReference type="InterPro" id="IPR010865">
    <property type="entry name" value="DUF1499"/>
</dbReference>
<reference evidence="1" key="1">
    <citation type="journal article" date="2008" name="BMC Genomics">
        <title>A conifer genomics resource of 200,000 spruce (Picea spp.) ESTs and 6,464 high-quality, sequence-finished full-length cDNAs for Sitka spruce (Picea sitchensis).</title>
        <authorList>
            <person name="Ralph S.G."/>
            <person name="Chun H.J."/>
            <person name="Kolosova N."/>
            <person name="Cooper D."/>
            <person name="Oddy C."/>
            <person name="Ritland C.E."/>
            <person name="Kirkpatrick R."/>
            <person name="Moore R."/>
            <person name="Barber S."/>
            <person name="Holt R.A."/>
            <person name="Jones S.J."/>
            <person name="Marra M.A."/>
            <person name="Douglas C.J."/>
            <person name="Ritland K."/>
            <person name="Bohlmann J."/>
        </authorList>
    </citation>
    <scope>NUCLEOTIDE SEQUENCE</scope>
    <source>
        <tissue evidence="1">Green portion of the leader tissue</tissue>
    </source>
</reference>
<dbReference type="PANTHER" id="PTHR34801">
    <property type="entry name" value="EXPRESSED PROTEIN"/>
    <property type="match status" value="1"/>
</dbReference>
<name>A9P1K9_PICSI</name>
<protein>
    <recommendedName>
        <fullName evidence="2">DUF1499 domain-containing protein</fullName>
    </recommendedName>
</protein>
<dbReference type="EMBL" id="EF087531">
    <property type="protein sequence ID" value="ABK26770.1"/>
    <property type="molecule type" value="mRNA"/>
</dbReference>
<accession>A9P1K9</accession>
<dbReference type="AlphaFoldDB" id="A9P1K9"/>
<organism evidence="1">
    <name type="scientific">Picea sitchensis</name>
    <name type="common">Sitka spruce</name>
    <name type="synonym">Pinus sitchensis</name>
    <dbReference type="NCBI Taxonomy" id="3332"/>
    <lineage>
        <taxon>Eukaryota</taxon>
        <taxon>Viridiplantae</taxon>
        <taxon>Streptophyta</taxon>
        <taxon>Embryophyta</taxon>
        <taxon>Tracheophyta</taxon>
        <taxon>Spermatophyta</taxon>
        <taxon>Pinopsida</taxon>
        <taxon>Pinidae</taxon>
        <taxon>Conifers I</taxon>
        <taxon>Pinales</taxon>
        <taxon>Pinaceae</taxon>
        <taxon>Picea</taxon>
    </lineage>
</organism>
<sequence length="246" mass="27667">MAATSFTGVPLSSSSSRPFCTLPLQLKDENYFSLRRMPILCSVVCQQKDSHNASVRALESSERCSKNSSKVGRRQIILRSSEISILAAIFHFSGTKPKYLGVQKNPPSLALCPATSNCITTAEELNDPSHYVPPWNYNPEDGRGRTKPASKEQAMSELLEVIQSTKPDNFTPHIVEKTGDYVHVEYESPILGFVDDVEFWFPPGNRSIVEYRSGSRLGNYDFDINRKRIKDLRLSLEKKGWQSVGY</sequence>
<dbReference type="OMA" id="DNFTPHI"/>
<evidence type="ECO:0000313" key="1">
    <source>
        <dbReference type="EMBL" id="ABK26770.1"/>
    </source>
</evidence>
<dbReference type="PANTHER" id="PTHR34801:SF2">
    <property type="entry name" value="EXPRESSED PROTEIN"/>
    <property type="match status" value="1"/>
</dbReference>
<evidence type="ECO:0008006" key="2">
    <source>
        <dbReference type="Google" id="ProtNLM"/>
    </source>
</evidence>